<feature type="transmembrane region" description="Helical" evidence="2">
    <location>
        <begin position="37"/>
        <end position="61"/>
    </location>
</feature>
<organism evidence="3 4">
    <name type="scientific">Haemophilus parahaemolyticus</name>
    <dbReference type="NCBI Taxonomy" id="735"/>
    <lineage>
        <taxon>Bacteria</taxon>
        <taxon>Pseudomonadati</taxon>
        <taxon>Pseudomonadota</taxon>
        <taxon>Gammaproteobacteria</taxon>
        <taxon>Pasteurellales</taxon>
        <taxon>Pasteurellaceae</taxon>
        <taxon>Haemophilus</taxon>
    </lineage>
</organism>
<comment type="caution">
    <text evidence="3">The sequence shown here is derived from an EMBL/GenBank/DDBJ whole genome shotgun (WGS) entry which is preliminary data.</text>
</comment>
<dbReference type="Proteomes" id="UP000253999">
    <property type="component" value="Unassembled WGS sequence"/>
</dbReference>
<keyword evidence="2" id="KW-1133">Transmembrane helix</keyword>
<proteinExistence type="predicted"/>
<evidence type="ECO:0000313" key="4">
    <source>
        <dbReference type="Proteomes" id="UP000253999"/>
    </source>
</evidence>
<dbReference type="AlphaFoldDB" id="A0A369ZG40"/>
<evidence type="ECO:0000313" key="3">
    <source>
        <dbReference type="EMBL" id="RDF05787.1"/>
    </source>
</evidence>
<gene>
    <name evidence="3" type="ORF">DPV98_00480</name>
</gene>
<evidence type="ECO:0000256" key="1">
    <source>
        <dbReference type="SAM" id="Coils"/>
    </source>
</evidence>
<name>A0A369ZG40_HAEPH</name>
<evidence type="ECO:0008006" key="5">
    <source>
        <dbReference type="Google" id="ProtNLM"/>
    </source>
</evidence>
<reference evidence="3 4" key="1">
    <citation type="submission" date="2018-05" db="EMBL/GenBank/DDBJ databases">
        <title>Draft Genome Sequences for a Diverse set of 7 Haemophilus Species.</title>
        <authorList>
            <person name="Nichols M."/>
            <person name="Topaz N."/>
            <person name="Wang X."/>
            <person name="Wang X."/>
            <person name="Boxrud D."/>
        </authorList>
    </citation>
    <scope>NUCLEOTIDE SEQUENCE [LARGE SCALE GENOMIC DNA]</scope>
    <source>
        <strain evidence="3 4">C2010039593</strain>
    </source>
</reference>
<keyword evidence="2" id="KW-0472">Membrane</keyword>
<protein>
    <recommendedName>
        <fullName evidence="5">Phage abortive infection protein</fullName>
    </recommendedName>
</protein>
<sequence>MKNWQFQLVSGIAVLFCLLYFNAVMHYGADKTLLDKTVIVLTFLGTLAGILAAISVIYAFISYKDFKENINEAENNLQNLREEHKNIKGEIVKVLSSVEIKEGKLESILKDYSHKEKMFNLLSRYVLNESIKENEIEWISLAINTKDLDMGYRLYSILAKFKQEDDEIRINEAIFGNEKFNEEIIELGIKAIPYYAMLAKLEPNAEQSYRDHIRYIIKHFIESKNLSNEIIERVRQIILDVVREDEFYLFNFGMDNDLIEIIAKINEIFKISYQDLQSYELINPYNYRGKRISNIFKS</sequence>
<dbReference type="RefSeq" id="WP_111312181.1">
    <property type="nucleotide sequence ID" value="NZ_CALIFA010000032.1"/>
</dbReference>
<feature type="coiled-coil region" evidence="1">
    <location>
        <begin position="63"/>
        <end position="97"/>
    </location>
</feature>
<keyword evidence="2" id="KW-0812">Transmembrane</keyword>
<dbReference type="EMBL" id="QEQD01000001">
    <property type="protein sequence ID" value="RDF05787.1"/>
    <property type="molecule type" value="Genomic_DNA"/>
</dbReference>
<keyword evidence="1" id="KW-0175">Coiled coil</keyword>
<accession>A0A369ZG40</accession>
<feature type="transmembrane region" description="Helical" evidence="2">
    <location>
        <begin position="6"/>
        <end position="25"/>
    </location>
</feature>
<evidence type="ECO:0000256" key="2">
    <source>
        <dbReference type="SAM" id="Phobius"/>
    </source>
</evidence>